<evidence type="ECO:0000256" key="4">
    <source>
        <dbReference type="ARBA" id="ARBA00022490"/>
    </source>
</evidence>
<keyword evidence="8 13" id="KW-0949">S-adenosyl-L-methionine</keyword>
<dbReference type="InterPro" id="IPR004573">
    <property type="entry name" value="rRNA_ssu_MeTfrase_B"/>
</dbReference>
<dbReference type="PANTHER" id="PTHR22807">
    <property type="entry name" value="NOP2 YEAST -RELATED NOL1/NOP2/FMU SUN DOMAIN-CONTAINING"/>
    <property type="match status" value="1"/>
</dbReference>
<dbReference type="EMBL" id="CP017305">
    <property type="protein sequence ID" value="AOS84080.1"/>
    <property type="molecule type" value="Genomic_DNA"/>
</dbReference>
<dbReference type="Pfam" id="PF01189">
    <property type="entry name" value="Methyltr_RsmB-F"/>
    <property type="match status" value="1"/>
</dbReference>
<evidence type="ECO:0000256" key="1">
    <source>
        <dbReference type="ARBA" id="ARBA00002724"/>
    </source>
</evidence>
<feature type="binding site" evidence="13">
    <location>
        <position position="309"/>
    </location>
    <ligand>
        <name>S-adenosyl-L-methionine</name>
        <dbReference type="ChEBI" id="CHEBI:59789"/>
    </ligand>
</feature>
<dbReference type="Pfam" id="PF22458">
    <property type="entry name" value="RsmF-B_ferredox"/>
    <property type="match status" value="1"/>
</dbReference>
<gene>
    <name evidence="15" type="ORF">BIU88_07985</name>
</gene>
<dbReference type="Proteomes" id="UP000095185">
    <property type="component" value="Chromosome"/>
</dbReference>
<dbReference type="STRING" id="274537.BIU88_07985"/>
<feature type="binding site" evidence="13">
    <location>
        <position position="325"/>
    </location>
    <ligand>
        <name>S-adenosyl-L-methionine</name>
        <dbReference type="ChEBI" id="CHEBI:59789"/>
    </ligand>
</feature>
<evidence type="ECO:0000256" key="5">
    <source>
        <dbReference type="ARBA" id="ARBA00022552"/>
    </source>
</evidence>
<dbReference type="PANTHER" id="PTHR22807:SF61">
    <property type="entry name" value="NOL1_NOP2_SUN FAMILY PROTEIN _ ANTITERMINATION NUSB DOMAIN-CONTAINING PROTEIN"/>
    <property type="match status" value="1"/>
</dbReference>
<dbReference type="InterPro" id="IPR049560">
    <property type="entry name" value="MeTrfase_RsmB-F_NOP2_cat"/>
</dbReference>
<reference evidence="15" key="1">
    <citation type="submission" date="2016-09" db="EMBL/GenBank/DDBJ databases">
        <title>Genome sequence of Chlorobaculum limnaeum.</title>
        <authorList>
            <person name="Liu Z."/>
            <person name="Tank M."/>
            <person name="Bryant D.A."/>
        </authorList>
    </citation>
    <scope>NUCLEOTIDE SEQUENCE [LARGE SCALE GENOMIC DNA]</scope>
    <source>
        <strain evidence="15">DSM 1677</strain>
    </source>
</reference>
<organism evidence="15 16">
    <name type="scientific">Chlorobaculum limnaeum</name>
    <dbReference type="NCBI Taxonomy" id="274537"/>
    <lineage>
        <taxon>Bacteria</taxon>
        <taxon>Pseudomonadati</taxon>
        <taxon>Chlorobiota</taxon>
        <taxon>Chlorobiia</taxon>
        <taxon>Chlorobiales</taxon>
        <taxon>Chlorobiaceae</taxon>
        <taxon>Chlorobaculum</taxon>
    </lineage>
</organism>
<evidence type="ECO:0000256" key="11">
    <source>
        <dbReference type="ARBA" id="ARBA00031088"/>
    </source>
</evidence>
<dbReference type="SUPFAM" id="SSF48013">
    <property type="entry name" value="NusB-like"/>
    <property type="match status" value="1"/>
</dbReference>
<dbReference type="InterPro" id="IPR001678">
    <property type="entry name" value="MeTrfase_RsmB-F_NOP2_dom"/>
</dbReference>
<evidence type="ECO:0000256" key="10">
    <source>
        <dbReference type="ARBA" id="ARBA00030399"/>
    </source>
</evidence>
<evidence type="ECO:0000313" key="15">
    <source>
        <dbReference type="EMBL" id="AOS84080.1"/>
    </source>
</evidence>
<comment type="similarity">
    <text evidence="13">Belongs to the class I-like SAM-binding methyltransferase superfamily. RsmB/NOP family.</text>
</comment>
<evidence type="ECO:0000256" key="9">
    <source>
        <dbReference type="ARBA" id="ARBA00022884"/>
    </source>
</evidence>
<evidence type="ECO:0000256" key="13">
    <source>
        <dbReference type="PROSITE-ProRule" id="PRU01023"/>
    </source>
</evidence>
<keyword evidence="5" id="KW-0698">rRNA processing</keyword>
<evidence type="ECO:0000256" key="6">
    <source>
        <dbReference type="ARBA" id="ARBA00022603"/>
    </source>
</evidence>
<dbReference type="Pfam" id="PF01029">
    <property type="entry name" value="NusB"/>
    <property type="match status" value="1"/>
</dbReference>
<dbReference type="InterPro" id="IPR035926">
    <property type="entry name" value="NusB-like_sf"/>
</dbReference>
<dbReference type="CDD" id="cd02440">
    <property type="entry name" value="AdoMet_MTases"/>
    <property type="match status" value="1"/>
</dbReference>
<sequence length="428" mass="47209">MTARELALRVLLELDGMRKSEELLNRMLETSGLGKSDRALAKELVAGTLKYRLQCDYVIARFYRHDYAKAAEVLKNILRLGVYQLMHLDRVPRSAAVNESVKLARKYKGDHLAKLVNGLLRNISKESIILDGWTADLPEAKRLSIIYSYPEWLIARWITRYGIDAASTMLAHGNLPPATGYRINRLKTDPENLLVKPELSDAKRVTGAEGLGHFFFSKSFDRMEPLLKEGLVSVQNPAQGLTCLMAAPEPGSTVYDMCAAPGGKSTFMAELMENRGCVIALDRTAAKVARIASNAEALGITIIEPREGDALTFDPGCAVDTILLDAPCTGTGVLGRRAELRWRTTAEKLRELVELQAAMLDRAASLLSPGGVLLYATCSVEPEENEHQVEAFLQRHPDFVMESSRLTLPGSSEGFDGGFAARFRRKEA</sequence>
<keyword evidence="9 13" id="KW-0694">RNA-binding</keyword>
<dbReference type="Gene3D" id="1.10.940.10">
    <property type="entry name" value="NusB-like"/>
    <property type="match status" value="1"/>
</dbReference>
<keyword evidence="16" id="KW-1185">Reference proteome</keyword>
<evidence type="ECO:0000256" key="7">
    <source>
        <dbReference type="ARBA" id="ARBA00022679"/>
    </source>
</evidence>
<dbReference type="GO" id="GO:0003723">
    <property type="term" value="F:RNA binding"/>
    <property type="evidence" value="ECO:0007669"/>
    <property type="project" value="UniProtKB-UniRule"/>
</dbReference>
<comment type="catalytic activity">
    <reaction evidence="12">
        <text>cytidine(967) in 16S rRNA + S-adenosyl-L-methionine = 5-methylcytidine(967) in 16S rRNA + S-adenosyl-L-homocysteine + H(+)</text>
        <dbReference type="Rhea" id="RHEA:42748"/>
        <dbReference type="Rhea" id="RHEA-COMP:10219"/>
        <dbReference type="Rhea" id="RHEA-COMP:10220"/>
        <dbReference type="ChEBI" id="CHEBI:15378"/>
        <dbReference type="ChEBI" id="CHEBI:57856"/>
        <dbReference type="ChEBI" id="CHEBI:59789"/>
        <dbReference type="ChEBI" id="CHEBI:74483"/>
        <dbReference type="ChEBI" id="CHEBI:82748"/>
        <dbReference type="EC" id="2.1.1.176"/>
    </reaction>
</comment>
<feature type="binding site" evidence="13">
    <location>
        <begin position="258"/>
        <end position="264"/>
    </location>
    <ligand>
        <name>S-adenosyl-L-methionine</name>
        <dbReference type="ChEBI" id="CHEBI:59789"/>
    </ligand>
</feature>
<evidence type="ECO:0000313" key="16">
    <source>
        <dbReference type="Proteomes" id="UP000095185"/>
    </source>
</evidence>
<dbReference type="SUPFAM" id="SSF53335">
    <property type="entry name" value="S-adenosyl-L-methionine-dependent methyltransferases"/>
    <property type="match status" value="1"/>
</dbReference>
<evidence type="ECO:0000259" key="14">
    <source>
        <dbReference type="PROSITE" id="PS51686"/>
    </source>
</evidence>
<feature type="active site" description="Nucleophile" evidence="13">
    <location>
        <position position="378"/>
    </location>
</feature>
<keyword evidence="7 13" id="KW-0808">Transferase</keyword>
<dbReference type="NCBIfam" id="NF011494">
    <property type="entry name" value="PRK14902.1"/>
    <property type="match status" value="1"/>
</dbReference>
<dbReference type="Gene3D" id="3.40.50.150">
    <property type="entry name" value="Vaccinia Virus protein VP39"/>
    <property type="match status" value="1"/>
</dbReference>
<comment type="function">
    <text evidence="1">Specifically methylates the cytosine at position 967 (m5C967) of 16S rRNA.</text>
</comment>
<evidence type="ECO:0000256" key="12">
    <source>
        <dbReference type="ARBA" id="ARBA00047283"/>
    </source>
</evidence>
<keyword evidence="6 13" id="KW-0489">Methyltransferase</keyword>
<name>A0A1D8CYU5_CHLLM</name>
<dbReference type="GO" id="GO:0006355">
    <property type="term" value="P:regulation of DNA-templated transcription"/>
    <property type="evidence" value="ECO:0007669"/>
    <property type="project" value="InterPro"/>
</dbReference>
<dbReference type="NCBIfam" id="TIGR00563">
    <property type="entry name" value="rsmB"/>
    <property type="match status" value="1"/>
</dbReference>
<comment type="subcellular location">
    <subcellularLocation>
        <location evidence="2">Cytoplasm</location>
    </subcellularLocation>
</comment>
<evidence type="ECO:0000256" key="2">
    <source>
        <dbReference type="ARBA" id="ARBA00004496"/>
    </source>
</evidence>
<accession>A0A1D8CYU5</accession>
<dbReference type="EC" id="2.1.1.176" evidence="3"/>
<dbReference type="KEGG" id="clz:BIU88_07985"/>
<dbReference type="Gene3D" id="3.30.70.1170">
    <property type="entry name" value="Sun protein, domain 3"/>
    <property type="match status" value="1"/>
</dbReference>
<evidence type="ECO:0000256" key="3">
    <source>
        <dbReference type="ARBA" id="ARBA00012140"/>
    </source>
</evidence>
<feature type="domain" description="SAM-dependent MTase RsmB/NOP-type" evidence="14">
    <location>
        <begin position="169"/>
        <end position="428"/>
    </location>
</feature>
<protein>
    <recommendedName>
        <fullName evidence="3">16S rRNA (cytosine(967)-C(5))-methyltransferase</fullName>
        <ecNumber evidence="3">2.1.1.176</ecNumber>
    </recommendedName>
    <alternativeName>
        <fullName evidence="10">16S rRNA m5C967 methyltransferase</fullName>
    </alternativeName>
    <alternativeName>
        <fullName evidence="11">rRNA (cytosine-C(5)-)-methyltransferase RsmB</fullName>
    </alternativeName>
</protein>
<feature type="binding site" evidence="13">
    <location>
        <position position="282"/>
    </location>
    <ligand>
        <name>S-adenosyl-L-methionine</name>
        <dbReference type="ChEBI" id="CHEBI:59789"/>
    </ligand>
</feature>
<keyword evidence="4" id="KW-0963">Cytoplasm</keyword>
<dbReference type="InterPro" id="IPR006027">
    <property type="entry name" value="NusB_RsmB_TIM44"/>
</dbReference>
<dbReference type="PRINTS" id="PR02008">
    <property type="entry name" value="RCMTFAMILY"/>
</dbReference>
<dbReference type="InterPro" id="IPR029063">
    <property type="entry name" value="SAM-dependent_MTases_sf"/>
</dbReference>
<dbReference type="AlphaFoldDB" id="A0A1D8CYU5"/>
<dbReference type="PROSITE" id="PS51686">
    <property type="entry name" value="SAM_MT_RSMB_NOP"/>
    <property type="match status" value="1"/>
</dbReference>
<dbReference type="InterPro" id="IPR054728">
    <property type="entry name" value="RsmB-like_ferredoxin"/>
</dbReference>
<evidence type="ECO:0000256" key="8">
    <source>
        <dbReference type="ARBA" id="ARBA00022691"/>
    </source>
</evidence>
<dbReference type="RefSeq" id="WP_069810241.1">
    <property type="nucleotide sequence ID" value="NZ_CP017305.1"/>
</dbReference>
<dbReference type="OrthoDB" id="9810297at2"/>
<dbReference type="InterPro" id="IPR023267">
    <property type="entry name" value="RCMT"/>
</dbReference>
<dbReference type="GO" id="GO:0008649">
    <property type="term" value="F:rRNA methyltransferase activity"/>
    <property type="evidence" value="ECO:0007669"/>
    <property type="project" value="InterPro"/>
</dbReference>
<proteinExistence type="inferred from homology"/>
<dbReference type="GO" id="GO:0005737">
    <property type="term" value="C:cytoplasm"/>
    <property type="evidence" value="ECO:0007669"/>
    <property type="project" value="UniProtKB-SubCell"/>
</dbReference>